<dbReference type="PANTHER" id="PTHR47566:SF1">
    <property type="entry name" value="PROTEIN NUD1"/>
    <property type="match status" value="1"/>
</dbReference>
<dbReference type="NCBIfam" id="TIGR04183">
    <property type="entry name" value="Por_Secre_tail"/>
    <property type="match status" value="1"/>
</dbReference>
<feature type="domain" description="Secretion system C-terminal sorting" evidence="6">
    <location>
        <begin position="740"/>
        <end position="806"/>
    </location>
</feature>
<evidence type="ECO:0000313" key="9">
    <source>
        <dbReference type="Proteomes" id="UP001500367"/>
    </source>
</evidence>
<dbReference type="InterPro" id="IPR052574">
    <property type="entry name" value="CDIRP"/>
</dbReference>
<dbReference type="NCBIfam" id="TIGR01451">
    <property type="entry name" value="B_ant_repeat"/>
    <property type="match status" value="1"/>
</dbReference>
<evidence type="ECO:0000313" key="8">
    <source>
        <dbReference type="EMBL" id="GAA4066589.1"/>
    </source>
</evidence>
<dbReference type="SUPFAM" id="SSF52058">
    <property type="entry name" value="L domain-like"/>
    <property type="match status" value="1"/>
</dbReference>
<evidence type="ECO:0000256" key="1">
    <source>
        <dbReference type="ARBA" id="ARBA00022614"/>
    </source>
</evidence>
<dbReference type="EMBL" id="BAABCT010000002">
    <property type="protein sequence ID" value="GAA4066589.1"/>
    <property type="molecule type" value="Genomic_DNA"/>
</dbReference>
<dbReference type="PANTHER" id="PTHR47566">
    <property type="match status" value="1"/>
</dbReference>
<feature type="signal peptide" evidence="4">
    <location>
        <begin position="1"/>
        <end position="19"/>
    </location>
</feature>
<dbReference type="Proteomes" id="UP001500367">
    <property type="component" value="Unassembled WGS sequence"/>
</dbReference>
<feature type="domain" description="DUF7619" evidence="7">
    <location>
        <begin position="590"/>
        <end position="721"/>
    </location>
</feature>
<evidence type="ECO:0000256" key="4">
    <source>
        <dbReference type="SAM" id="SignalP"/>
    </source>
</evidence>
<feature type="domain" description="DUF11" evidence="5">
    <location>
        <begin position="474"/>
        <end position="579"/>
    </location>
</feature>
<evidence type="ECO:0000259" key="6">
    <source>
        <dbReference type="Pfam" id="PF18962"/>
    </source>
</evidence>
<dbReference type="Pfam" id="PF01345">
    <property type="entry name" value="DUF11"/>
    <property type="match status" value="1"/>
</dbReference>
<evidence type="ECO:0000256" key="2">
    <source>
        <dbReference type="ARBA" id="ARBA00022729"/>
    </source>
</evidence>
<keyword evidence="2 4" id="KW-0732">Signal</keyword>
<accession>A0ABP7VGX4</accession>
<comment type="caution">
    <text evidence="8">The sequence shown here is derived from an EMBL/GenBank/DDBJ whole genome shotgun (WGS) entry which is preliminary data.</text>
</comment>
<dbReference type="InterPro" id="IPR026444">
    <property type="entry name" value="Secre_tail"/>
</dbReference>
<protein>
    <submittedName>
        <fullName evidence="8">T9SS type A sorting domain-containing protein</fullName>
    </submittedName>
</protein>
<keyword evidence="3" id="KW-0677">Repeat</keyword>
<proteinExistence type="predicted"/>
<dbReference type="Pfam" id="PF18962">
    <property type="entry name" value="Por_Secre_tail"/>
    <property type="match status" value="1"/>
</dbReference>
<evidence type="ECO:0000256" key="3">
    <source>
        <dbReference type="ARBA" id="ARBA00022737"/>
    </source>
</evidence>
<dbReference type="InterPro" id="IPR055353">
    <property type="entry name" value="DUF7619"/>
</dbReference>
<feature type="chain" id="PRO_5046496316" evidence="4">
    <location>
        <begin position="20"/>
        <end position="808"/>
    </location>
</feature>
<keyword evidence="9" id="KW-1185">Reference proteome</keyword>
<name>A0ABP7VGX4_9FLAO</name>
<dbReference type="InterPro" id="IPR047589">
    <property type="entry name" value="DUF11_rpt"/>
</dbReference>
<dbReference type="InterPro" id="IPR001434">
    <property type="entry name" value="OmcB-like_DUF11"/>
</dbReference>
<dbReference type="Gene3D" id="3.80.10.10">
    <property type="entry name" value="Ribonuclease Inhibitor"/>
    <property type="match status" value="1"/>
</dbReference>
<evidence type="ECO:0000259" key="5">
    <source>
        <dbReference type="Pfam" id="PF01345"/>
    </source>
</evidence>
<evidence type="ECO:0000259" key="7">
    <source>
        <dbReference type="Pfam" id="PF24595"/>
    </source>
</evidence>
<keyword evidence="1" id="KW-0433">Leucine-rich repeat</keyword>
<dbReference type="Pfam" id="PF24595">
    <property type="entry name" value="DUF7619"/>
    <property type="match status" value="1"/>
</dbReference>
<dbReference type="RefSeq" id="WP_344815601.1">
    <property type="nucleotide sequence ID" value="NZ_BAABCT010000002.1"/>
</dbReference>
<dbReference type="InterPro" id="IPR032675">
    <property type="entry name" value="LRR_dom_sf"/>
</dbReference>
<gene>
    <name evidence="8" type="ORF">GCM10022389_09280</name>
</gene>
<reference evidence="9" key="1">
    <citation type="journal article" date="2019" name="Int. J. Syst. Evol. Microbiol.">
        <title>The Global Catalogue of Microorganisms (GCM) 10K type strain sequencing project: providing services to taxonomists for standard genome sequencing and annotation.</title>
        <authorList>
            <consortium name="The Broad Institute Genomics Platform"/>
            <consortium name="The Broad Institute Genome Sequencing Center for Infectious Disease"/>
            <person name="Wu L."/>
            <person name="Ma J."/>
        </authorList>
    </citation>
    <scope>NUCLEOTIDE SEQUENCE [LARGE SCALE GENOMIC DNA]</scope>
    <source>
        <strain evidence="9">JCM 17069</strain>
    </source>
</reference>
<organism evidence="8 9">
    <name type="scientific">Flavobacterium cheonanense</name>
    <dbReference type="NCBI Taxonomy" id="706183"/>
    <lineage>
        <taxon>Bacteria</taxon>
        <taxon>Pseudomonadati</taxon>
        <taxon>Bacteroidota</taxon>
        <taxon>Flavobacteriia</taxon>
        <taxon>Flavobacteriales</taxon>
        <taxon>Flavobacteriaceae</taxon>
        <taxon>Flavobacterium</taxon>
    </lineage>
</organism>
<sequence length="808" mass="87721">MKTHVLLLVSILFFSGAGAQIINFPDANFKARLLAASPSNDIASTETPYGFGSVGSYSTIDTNGDGEIQVSEASAIKYLSVTFASISNLDGINSFINLLFLRCSNNSLTNLNVSGLTNLLFLRCSNNSLTSLNVSGMPNLEIFDCSINPLTSLNVSGLTNLQRLYCHSNSLTSLNVSGLTNLEELKCQSNSLTSLNVSGLTNLQELFCYNNELTDLNVSGLSNLVSLSCSNNSLTSLNVSSLTNLQAFNCGFNQLTSINVSGLYNLYALGCSNNSLTSLNVNGFSNFSNLDCSNNQLESLFIKTNNLFDFASTLYFDNNPSLQYICADDQDIAFVQQKINDYGYASTCTVNSYCSFTPGGVFYTIQGNNKLDGNSNGCDATDGFNPNLRFSITDGTNSGSLISNASGNYSIPVSAGTHTITPQLENSSYFTVSPTNVTVTFPATASPFVQDFCIVPNGVHHDLEVVIIPLEPARPGFDATYKIKYKNKGNQNETATLVFDFNDDVLDYVSSTLAPTSTGIGLLSWNIGTIIPFQSGEFVVTLNVNSPMETPAVNAGDILNYTAIINGLNTDETPIDNTFTLSQIVVNSFDPNDKTCLEGTTINPTMIGDYVHYQIRFENTGTFPAQNVVIKDMIDTAKFDISTLQITDTSHSCVTKITNPNKVEFIFENINLPFDDATNDGYVVFKIKTKPTLTVGSTISNLANIYFDYNFPIVTNTATSTFQALANSTFNLDNYISLSPNPAKDILNINVQDEINIKSIAIYNMLGQLVQITTSPISSINVSDLKTGNYVIKLYIEKGEIIRKFIKE</sequence>